<dbReference type="Gene3D" id="3.30.70.100">
    <property type="match status" value="1"/>
</dbReference>
<reference evidence="3" key="1">
    <citation type="journal article" date="2019" name="Int. J. Syst. Evol. Microbiol.">
        <title>The Global Catalogue of Microorganisms (GCM) 10K type strain sequencing project: providing services to taxonomists for standard genome sequencing and annotation.</title>
        <authorList>
            <consortium name="The Broad Institute Genomics Platform"/>
            <consortium name="The Broad Institute Genome Sequencing Center for Infectious Disease"/>
            <person name="Wu L."/>
            <person name="Ma J."/>
        </authorList>
    </citation>
    <scope>NUCLEOTIDE SEQUENCE [LARGE SCALE GENOMIC DNA]</scope>
    <source>
        <strain evidence="3">JCM 18127</strain>
    </source>
</reference>
<gene>
    <name evidence="2" type="ORF">GCM10023226_02840</name>
</gene>
<organism evidence="2 3">
    <name type="scientific">Nocardioides nanhaiensis</name>
    <dbReference type="NCBI Taxonomy" id="1476871"/>
    <lineage>
        <taxon>Bacteria</taxon>
        <taxon>Bacillati</taxon>
        <taxon>Actinomycetota</taxon>
        <taxon>Actinomycetes</taxon>
        <taxon>Propionibacteriales</taxon>
        <taxon>Nocardioidaceae</taxon>
        <taxon>Nocardioides</taxon>
    </lineage>
</organism>
<dbReference type="InterPro" id="IPR010753">
    <property type="entry name" value="DUF1330"/>
</dbReference>
<evidence type="ECO:0000313" key="3">
    <source>
        <dbReference type="Proteomes" id="UP001500621"/>
    </source>
</evidence>
<dbReference type="Proteomes" id="UP001500621">
    <property type="component" value="Unassembled WGS sequence"/>
</dbReference>
<proteinExistence type="predicted"/>
<keyword evidence="3" id="KW-1185">Reference proteome</keyword>
<dbReference type="Pfam" id="PF07045">
    <property type="entry name" value="DUF1330"/>
    <property type="match status" value="1"/>
</dbReference>
<dbReference type="SUPFAM" id="SSF54909">
    <property type="entry name" value="Dimeric alpha+beta barrel"/>
    <property type="match status" value="1"/>
</dbReference>
<protein>
    <recommendedName>
        <fullName evidence="1">DUF1330 domain-containing protein</fullName>
    </recommendedName>
</protein>
<accession>A0ABP8VSX0</accession>
<comment type="caution">
    <text evidence="2">The sequence shown here is derived from an EMBL/GenBank/DDBJ whole genome shotgun (WGS) entry which is preliminary data.</text>
</comment>
<evidence type="ECO:0000313" key="2">
    <source>
        <dbReference type="EMBL" id="GAA4669801.1"/>
    </source>
</evidence>
<evidence type="ECO:0000259" key="1">
    <source>
        <dbReference type="Pfam" id="PF07045"/>
    </source>
</evidence>
<dbReference type="InterPro" id="IPR011008">
    <property type="entry name" value="Dimeric_a/b-barrel"/>
</dbReference>
<dbReference type="EMBL" id="BAABIM010000001">
    <property type="protein sequence ID" value="GAA4669801.1"/>
    <property type="molecule type" value="Genomic_DNA"/>
</dbReference>
<sequence>MVANPLPRSYGQRMAVYALNLFDLADNDDYLAYSRRSPQAVARHGGHVVALGNGGAETPEHDGGVPPRDMVVLVEWPSHDALRAFLDDPDTADLHPLREGGTLNYLWWTFDKLEDLRHLKGRLR</sequence>
<name>A0ABP8VSX0_9ACTN</name>
<feature type="domain" description="DUF1330" evidence="1">
    <location>
        <begin position="16"/>
        <end position="102"/>
    </location>
</feature>